<comment type="caution">
    <text evidence="1">The sequence shown here is derived from an EMBL/GenBank/DDBJ whole genome shotgun (WGS) entry which is preliminary data.</text>
</comment>
<protein>
    <submittedName>
        <fullName evidence="1">Uncharacterized protein</fullName>
    </submittedName>
</protein>
<dbReference type="Proteomes" id="UP000663844">
    <property type="component" value="Unassembled WGS sequence"/>
</dbReference>
<sequence>MASTSRYVPSNIDTYGLLYQNSFNSSDATTNVVASDDDSGGNNQFMFGMYIDPTI</sequence>
<dbReference type="EMBL" id="CAJOAZ010001179">
    <property type="protein sequence ID" value="CAF3776574.1"/>
    <property type="molecule type" value="Genomic_DNA"/>
</dbReference>
<proteinExistence type="predicted"/>
<organism evidence="1 2">
    <name type="scientific">Adineta steineri</name>
    <dbReference type="NCBI Taxonomy" id="433720"/>
    <lineage>
        <taxon>Eukaryota</taxon>
        <taxon>Metazoa</taxon>
        <taxon>Spiralia</taxon>
        <taxon>Gnathifera</taxon>
        <taxon>Rotifera</taxon>
        <taxon>Eurotatoria</taxon>
        <taxon>Bdelloidea</taxon>
        <taxon>Adinetida</taxon>
        <taxon>Adinetidae</taxon>
        <taxon>Adineta</taxon>
    </lineage>
</organism>
<gene>
    <name evidence="1" type="ORF">OXD698_LOCUS16902</name>
</gene>
<dbReference type="AlphaFoldDB" id="A0A819A4S9"/>
<name>A0A819A4S9_9BILA</name>
<reference evidence="1" key="1">
    <citation type="submission" date="2021-02" db="EMBL/GenBank/DDBJ databases">
        <authorList>
            <person name="Nowell W R."/>
        </authorList>
    </citation>
    <scope>NUCLEOTIDE SEQUENCE</scope>
</reference>
<evidence type="ECO:0000313" key="2">
    <source>
        <dbReference type="Proteomes" id="UP000663844"/>
    </source>
</evidence>
<feature type="non-terminal residue" evidence="1">
    <location>
        <position position="1"/>
    </location>
</feature>
<accession>A0A819A4S9</accession>
<evidence type="ECO:0000313" key="1">
    <source>
        <dbReference type="EMBL" id="CAF3776574.1"/>
    </source>
</evidence>